<dbReference type="GO" id="GO:0017004">
    <property type="term" value="P:cytochrome complex assembly"/>
    <property type="evidence" value="ECO:0007669"/>
    <property type="project" value="UniProtKB-KW"/>
</dbReference>
<comment type="subcellular location">
    <subcellularLocation>
        <location evidence="1">Membrane</location>
    </subcellularLocation>
</comment>
<keyword evidence="3" id="KW-0201">Cytochrome c-type biogenesis</keyword>
<keyword evidence="6" id="KW-1185">Reference proteome</keyword>
<dbReference type="RefSeq" id="WP_114795208.1">
    <property type="nucleotide sequence ID" value="NZ_QQZY01000002.1"/>
</dbReference>
<keyword evidence="2" id="KW-0349">Heme</keyword>
<evidence type="ECO:0000256" key="3">
    <source>
        <dbReference type="ARBA" id="ARBA00022748"/>
    </source>
</evidence>
<dbReference type="GO" id="GO:0005886">
    <property type="term" value="C:plasma membrane"/>
    <property type="evidence" value="ECO:0007669"/>
    <property type="project" value="InterPro"/>
</dbReference>
<name>A0A7M2YZJ9_9ACTN</name>
<dbReference type="Pfam" id="PF03100">
    <property type="entry name" value="CcmE"/>
    <property type="match status" value="1"/>
</dbReference>
<dbReference type="EMBL" id="QQZY01000002">
    <property type="protein sequence ID" value="RDI74943.1"/>
    <property type="molecule type" value="Genomic_DNA"/>
</dbReference>
<protein>
    <submittedName>
        <fullName evidence="5">Cytochrome c-type biogenesis protein CcmE</fullName>
    </submittedName>
</protein>
<proteinExistence type="predicted"/>
<evidence type="ECO:0000256" key="1">
    <source>
        <dbReference type="ARBA" id="ARBA00004370"/>
    </source>
</evidence>
<dbReference type="GO" id="GO:0020037">
    <property type="term" value="F:heme binding"/>
    <property type="evidence" value="ECO:0007669"/>
    <property type="project" value="InterPro"/>
</dbReference>
<dbReference type="SUPFAM" id="SSF82093">
    <property type="entry name" value="Heme chaperone CcmE"/>
    <property type="match status" value="1"/>
</dbReference>
<evidence type="ECO:0000256" key="2">
    <source>
        <dbReference type="ARBA" id="ARBA00022617"/>
    </source>
</evidence>
<keyword evidence="2" id="KW-0479">Metal-binding</keyword>
<dbReference type="GO" id="GO:0017003">
    <property type="term" value="P:protein-heme linkage"/>
    <property type="evidence" value="ECO:0007669"/>
    <property type="project" value="InterPro"/>
</dbReference>
<evidence type="ECO:0000313" key="6">
    <source>
        <dbReference type="Proteomes" id="UP000254134"/>
    </source>
</evidence>
<accession>A0A7M2YZJ9</accession>
<evidence type="ECO:0000256" key="4">
    <source>
        <dbReference type="ARBA" id="ARBA00023136"/>
    </source>
</evidence>
<dbReference type="InterPro" id="IPR004329">
    <property type="entry name" value="CcmE"/>
</dbReference>
<gene>
    <name evidence="5" type="ORF">Gocc_0741</name>
</gene>
<dbReference type="OrthoDB" id="9794828at2"/>
<reference evidence="5 6" key="1">
    <citation type="submission" date="2018-07" db="EMBL/GenBank/DDBJ databases">
        <title>High-quality-draft genome sequence of Gaiella occulta.</title>
        <authorList>
            <person name="Severino R."/>
            <person name="Froufe H.J.C."/>
            <person name="Rainey F.A."/>
            <person name="Barroso C."/>
            <person name="Albuquerque L."/>
            <person name="Lobo-Da-Cunha A."/>
            <person name="Da Costa M.S."/>
            <person name="Egas C."/>
        </authorList>
    </citation>
    <scope>NUCLEOTIDE SEQUENCE [LARGE SCALE GENOMIC DNA]</scope>
    <source>
        <strain evidence="5 6">F2-233</strain>
    </source>
</reference>
<evidence type="ECO:0000313" key="5">
    <source>
        <dbReference type="EMBL" id="RDI74943.1"/>
    </source>
</evidence>
<dbReference type="Proteomes" id="UP000254134">
    <property type="component" value="Unassembled WGS sequence"/>
</dbReference>
<dbReference type="AlphaFoldDB" id="A0A7M2YZJ9"/>
<keyword evidence="4" id="KW-0472">Membrane</keyword>
<sequence length="136" mass="13978">MTRKRSPARLVIALSIAAVLAVFLLYTSIAGGGTPSLKPSQLGSQTGEVSLSGLVVGPVTGDAHAAGLRFRLRDVGSSANGKTVAVLYTGSVPDLFKVGRVLVVSGRFENGTFVAKRDSMVTKCPSKYSAAKPANG</sequence>
<reference evidence="6" key="2">
    <citation type="journal article" date="2019" name="MicrobiologyOpen">
        <title>High-quality draft genome sequence of Gaiella occulta isolated from a 150 meter deep mineral water borehole and comparison with the genome sequences of other deep-branching lineages of the phylum Actinobacteria.</title>
        <authorList>
            <person name="Severino R."/>
            <person name="Froufe H.J.C."/>
            <person name="Barroso C."/>
            <person name="Albuquerque L."/>
            <person name="Lobo-da-Cunha A."/>
            <person name="da Costa M.S."/>
            <person name="Egas C."/>
        </authorList>
    </citation>
    <scope>NUCLEOTIDE SEQUENCE [LARGE SCALE GENOMIC DNA]</scope>
    <source>
        <strain evidence="6">F2-233</strain>
    </source>
</reference>
<comment type="caution">
    <text evidence="5">The sequence shown here is derived from an EMBL/GenBank/DDBJ whole genome shotgun (WGS) entry which is preliminary data.</text>
</comment>
<dbReference type="Gene3D" id="2.40.50.140">
    <property type="entry name" value="Nucleic acid-binding proteins"/>
    <property type="match status" value="1"/>
</dbReference>
<dbReference type="InterPro" id="IPR036127">
    <property type="entry name" value="CcmE-like_sf"/>
</dbReference>
<dbReference type="InterPro" id="IPR012340">
    <property type="entry name" value="NA-bd_OB-fold"/>
</dbReference>
<organism evidence="5 6">
    <name type="scientific">Gaiella occulta</name>
    <dbReference type="NCBI Taxonomy" id="1002870"/>
    <lineage>
        <taxon>Bacteria</taxon>
        <taxon>Bacillati</taxon>
        <taxon>Actinomycetota</taxon>
        <taxon>Thermoleophilia</taxon>
        <taxon>Gaiellales</taxon>
        <taxon>Gaiellaceae</taxon>
        <taxon>Gaiella</taxon>
    </lineage>
</organism>
<keyword evidence="2" id="KW-0408">Iron</keyword>